<dbReference type="InterPro" id="IPR001128">
    <property type="entry name" value="Cyt_P450"/>
</dbReference>
<keyword evidence="2" id="KW-0408">Iron</keyword>
<feature type="region of interest" description="Disordered" evidence="3">
    <location>
        <begin position="1"/>
        <end position="38"/>
    </location>
</feature>
<dbReference type="PROSITE" id="PS00086">
    <property type="entry name" value="CYTOCHROME_P450"/>
    <property type="match status" value="1"/>
</dbReference>
<accession>A0ABS3DPZ0</accession>
<dbReference type="PANTHER" id="PTHR46696">
    <property type="entry name" value="P450, PUTATIVE (EUROFUNG)-RELATED"/>
    <property type="match status" value="1"/>
</dbReference>
<dbReference type="Gene3D" id="1.10.630.10">
    <property type="entry name" value="Cytochrome P450"/>
    <property type="match status" value="1"/>
</dbReference>
<organism evidence="4 5">
    <name type="scientific">Corallococcus macrosporus</name>
    <dbReference type="NCBI Taxonomy" id="35"/>
    <lineage>
        <taxon>Bacteria</taxon>
        <taxon>Pseudomonadati</taxon>
        <taxon>Myxococcota</taxon>
        <taxon>Myxococcia</taxon>
        <taxon>Myxococcales</taxon>
        <taxon>Cystobacterineae</taxon>
        <taxon>Myxococcaceae</taxon>
        <taxon>Corallococcus</taxon>
    </lineage>
</organism>
<evidence type="ECO:0000313" key="5">
    <source>
        <dbReference type="Proteomes" id="UP000664052"/>
    </source>
</evidence>
<dbReference type="EMBL" id="JAFIMU010000017">
    <property type="protein sequence ID" value="MBN8233403.1"/>
    <property type="molecule type" value="Genomic_DNA"/>
</dbReference>
<evidence type="ECO:0000313" key="4">
    <source>
        <dbReference type="EMBL" id="MBN8233403.1"/>
    </source>
</evidence>
<proteinExistence type="inferred from homology"/>
<keyword evidence="2" id="KW-0479">Metal-binding</keyword>
<dbReference type="PANTHER" id="PTHR46696:SF3">
    <property type="entry name" value="PULCHERRIMINIC ACID SYNTHASE"/>
    <property type="match status" value="1"/>
</dbReference>
<dbReference type="Proteomes" id="UP000664052">
    <property type="component" value="Unassembled WGS sequence"/>
</dbReference>
<keyword evidence="2" id="KW-0503">Monooxygenase</keyword>
<gene>
    <name evidence="4" type="ORF">JYK02_38385</name>
</gene>
<keyword evidence="2" id="KW-0349">Heme</keyword>
<keyword evidence="5" id="KW-1185">Reference proteome</keyword>
<dbReference type="InterPro" id="IPR017972">
    <property type="entry name" value="Cyt_P450_CS"/>
</dbReference>
<dbReference type="SUPFAM" id="SSF48264">
    <property type="entry name" value="Cytochrome P450"/>
    <property type="match status" value="1"/>
</dbReference>
<evidence type="ECO:0000256" key="1">
    <source>
        <dbReference type="ARBA" id="ARBA00010617"/>
    </source>
</evidence>
<sequence length="435" mass="47606">MDRRGAASAPGPVSNQPRGQRPYPFVEPRPSGPAGIATETPLQTYDLFAPTTEAERHALYARMRAESGLCRIAPFGAYAAARYEDVRTVQKDAQRFSSEALATTAEPPWLGPNPVSQSLVTRDPPRHTQLRAMVNRAFGASGMARLEAQVRHEAQTLAEAAVHQREVDLVDAFSFVLPRNIIGQMLGLEPSTFTEFKRWSVNMGLITSAVPAQHAGIRDTVKEMEDYLGGVIAARRRQPGEDMVSDLLRAEVEGQRLTDAEVLSFLFLLLPAGMETTAQLIGNAAILLARHPEQLEQARADRAHIPRFIEEVLRCEPPAQFAFRVATSDVELAGTPIPAGSLVMGLVASANRDERIFEQPDAFLPGRDKASQHLAFGHGIHFCLGAQLARMEARLALEALVPRISALRLRTPDVEWLPGLTIHGPRTLPVELLPA</sequence>
<keyword evidence="2" id="KW-0560">Oxidoreductase</keyword>
<evidence type="ECO:0000256" key="3">
    <source>
        <dbReference type="SAM" id="MobiDB-lite"/>
    </source>
</evidence>
<dbReference type="Pfam" id="PF00067">
    <property type="entry name" value="p450"/>
    <property type="match status" value="1"/>
</dbReference>
<dbReference type="RefSeq" id="WP_207057926.1">
    <property type="nucleotide sequence ID" value="NZ_JAFIMU010000017.1"/>
</dbReference>
<protein>
    <submittedName>
        <fullName evidence="4">Cytochrome P450</fullName>
    </submittedName>
</protein>
<reference evidence="4 5" key="1">
    <citation type="submission" date="2021-02" db="EMBL/GenBank/DDBJ databases">
        <title>De Novo genome assembly of isolated myxobacteria.</title>
        <authorList>
            <person name="Stevens D.C."/>
        </authorList>
    </citation>
    <scope>NUCLEOTIDE SEQUENCE [LARGE SCALE GENOMIC DNA]</scope>
    <source>
        <strain evidence="4 5">ATCC 29039</strain>
    </source>
</reference>
<dbReference type="InterPro" id="IPR036396">
    <property type="entry name" value="Cyt_P450_sf"/>
</dbReference>
<name>A0ABS3DPZ0_9BACT</name>
<dbReference type="PRINTS" id="PR00359">
    <property type="entry name" value="BP450"/>
</dbReference>
<dbReference type="InterPro" id="IPR002397">
    <property type="entry name" value="Cyt_P450_B"/>
</dbReference>
<comment type="caution">
    <text evidence="4">The sequence shown here is derived from an EMBL/GenBank/DDBJ whole genome shotgun (WGS) entry which is preliminary data.</text>
</comment>
<evidence type="ECO:0000256" key="2">
    <source>
        <dbReference type="RuleBase" id="RU000461"/>
    </source>
</evidence>
<dbReference type="PRINTS" id="PR00385">
    <property type="entry name" value="P450"/>
</dbReference>
<comment type="similarity">
    <text evidence="1 2">Belongs to the cytochrome P450 family.</text>
</comment>